<proteinExistence type="inferred from homology"/>
<feature type="domain" description="4'-phosphopantetheinyl transferase" evidence="3">
    <location>
        <begin position="120"/>
        <end position="187"/>
    </location>
</feature>
<dbReference type="InterPro" id="IPR008278">
    <property type="entry name" value="4-PPantetheinyl_Trfase_dom"/>
</dbReference>
<reference evidence="4 5" key="1">
    <citation type="submission" date="2021-01" db="EMBL/GenBank/DDBJ databases">
        <title>Sequencing the genomes of 1000 actinobacteria strains.</title>
        <authorList>
            <person name="Klenk H.-P."/>
        </authorList>
    </citation>
    <scope>NUCLEOTIDE SEQUENCE [LARGE SCALE GENOMIC DNA]</scope>
    <source>
        <strain evidence="4 5">DSM 13057</strain>
    </source>
</reference>
<name>A0ABS2L6E8_9MICO</name>
<dbReference type="InterPro" id="IPR037143">
    <property type="entry name" value="4-PPantetheinyl_Trfase_dom_sf"/>
</dbReference>
<dbReference type="Gene3D" id="3.90.470.20">
    <property type="entry name" value="4'-phosphopantetheinyl transferase domain"/>
    <property type="match status" value="1"/>
</dbReference>
<dbReference type="Proteomes" id="UP000776164">
    <property type="component" value="Unassembled WGS sequence"/>
</dbReference>
<dbReference type="InterPro" id="IPR050559">
    <property type="entry name" value="P-Pant_transferase_sf"/>
</dbReference>
<evidence type="ECO:0000313" key="5">
    <source>
        <dbReference type="Proteomes" id="UP000776164"/>
    </source>
</evidence>
<comment type="caution">
    <text evidence="4">The sequence shown here is derived from an EMBL/GenBank/DDBJ whole genome shotgun (WGS) entry which is preliminary data.</text>
</comment>
<organism evidence="4 5">
    <name type="scientific">Subtercola frigoramans</name>
    <dbReference type="NCBI Taxonomy" id="120298"/>
    <lineage>
        <taxon>Bacteria</taxon>
        <taxon>Bacillati</taxon>
        <taxon>Actinomycetota</taxon>
        <taxon>Actinomycetes</taxon>
        <taxon>Micrococcales</taxon>
        <taxon>Microbacteriaceae</taxon>
        <taxon>Subtercola</taxon>
    </lineage>
</organism>
<gene>
    <name evidence="4" type="ORF">JOE66_002307</name>
</gene>
<evidence type="ECO:0000256" key="2">
    <source>
        <dbReference type="ARBA" id="ARBA00022679"/>
    </source>
</evidence>
<dbReference type="RefSeq" id="WP_205109596.1">
    <property type="nucleotide sequence ID" value="NZ_BAAAHT010000002.1"/>
</dbReference>
<dbReference type="PANTHER" id="PTHR12215">
    <property type="entry name" value="PHOSPHOPANTETHEINE TRANSFERASE"/>
    <property type="match status" value="1"/>
</dbReference>
<accession>A0ABS2L6E8</accession>
<dbReference type="EC" id="2.7.8.-" evidence="4"/>
<evidence type="ECO:0000256" key="1">
    <source>
        <dbReference type="ARBA" id="ARBA00010990"/>
    </source>
</evidence>
<dbReference type="SUPFAM" id="SSF56214">
    <property type="entry name" value="4'-phosphopantetheinyl transferase"/>
    <property type="match status" value="2"/>
</dbReference>
<protein>
    <submittedName>
        <fullName evidence="4">4'-phosphopantetheinyl transferase</fullName>
        <ecNumber evidence="4">2.7.8.-</ecNumber>
    </submittedName>
</protein>
<keyword evidence="5" id="KW-1185">Reference proteome</keyword>
<dbReference type="GO" id="GO:0016740">
    <property type="term" value="F:transferase activity"/>
    <property type="evidence" value="ECO:0007669"/>
    <property type="project" value="UniProtKB-KW"/>
</dbReference>
<sequence length="255" mass="27257">MISAPAEVVVFLAEVTEAKPSLLRFLEPSEQERASTFMRARDRDRFVASHALLRLAAGEVFGVPPASVRFDFTCSVCGGSHGRPSLLDPLGLPGVPGRFGLSLSTTPDHLAVAVARKGDIGVDIDRVDAAQFPGFDTVALAAREVRAVERLDPTNAATARARLWVRKEAVVKASGHGMRRDPRAIDVWVKQSRHTGTVDVAGAAVPEPTRVRWIDFDTGVNGLSGAVARVGLEPVDIAVRDARRLLTADSISGSH</sequence>
<dbReference type="EMBL" id="JAFBBU010000001">
    <property type="protein sequence ID" value="MBM7472673.1"/>
    <property type="molecule type" value="Genomic_DNA"/>
</dbReference>
<evidence type="ECO:0000313" key="4">
    <source>
        <dbReference type="EMBL" id="MBM7472673.1"/>
    </source>
</evidence>
<evidence type="ECO:0000259" key="3">
    <source>
        <dbReference type="Pfam" id="PF01648"/>
    </source>
</evidence>
<dbReference type="PANTHER" id="PTHR12215:SF10">
    <property type="entry name" value="L-AMINOADIPATE-SEMIALDEHYDE DEHYDROGENASE-PHOSPHOPANTETHEINYL TRANSFERASE"/>
    <property type="match status" value="1"/>
</dbReference>
<dbReference type="Pfam" id="PF01648">
    <property type="entry name" value="ACPS"/>
    <property type="match status" value="1"/>
</dbReference>
<keyword evidence="2 4" id="KW-0808">Transferase</keyword>
<comment type="similarity">
    <text evidence="1">Belongs to the P-Pant transferase superfamily. Gsp/Sfp/HetI/AcpT family.</text>
</comment>